<organism evidence="1 2">
    <name type="scientific">Anncaliia algerae PRA339</name>
    <dbReference type="NCBI Taxonomy" id="1288291"/>
    <lineage>
        <taxon>Eukaryota</taxon>
        <taxon>Fungi</taxon>
        <taxon>Fungi incertae sedis</taxon>
        <taxon>Microsporidia</taxon>
        <taxon>Tubulinosematoidea</taxon>
        <taxon>Tubulinosematidae</taxon>
        <taxon>Anncaliia</taxon>
    </lineage>
</organism>
<reference evidence="1 2" key="2">
    <citation type="submission" date="2014-03" db="EMBL/GenBank/DDBJ databases">
        <title>The Genome Sequence of Anncaliia algerae insect isolate PRA339.</title>
        <authorList>
            <consortium name="The Broad Institute Genome Sequencing Platform"/>
            <consortium name="The Broad Institute Genome Sequencing Center for Infectious Disease"/>
            <person name="Cuomo C."/>
            <person name="Becnel J."/>
            <person name="Sanscrainte N."/>
            <person name="Walker B."/>
            <person name="Young S.K."/>
            <person name="Zeng Q."/>
            <person name="Gargeya S."/>
            <person name="Fitzgerald M."/>
            <person name="Haas B."/>
            <person name="Abouelleil A."/>
            <person name="Alvarado L."/>
            <person name="Arachchi H.M."/>
            <person name="Berlin A.M."/>
            <person name="Chapman S.B."/>
            <person name="Dewar J."/>
            <person name="Goldberg J."/>
            <person name="Griggs A."/>
            <person name="Gujja S."/>
            <person name="Hansen M."/>
            <person name="Howarth C."/>
            <person name="Imamovic A."/>
            <person name="Larimer J."/>
            <person name="McCowan C."/>
            <person name="Murphy C."/>
            <person name="Neiman D."/>
            <person name="Pearson M."/>
            <person name="Priest M."/>
            <person name="Roberts A."/>
            <person name="Saif S."/>
            <person name="Shea T."/>
            <person name="Sisk P."/>
            <person name="Sykes S."/>
            <person name="Wortman J."/>
            <person name="Nusbaum C."/>
            <person name="Birren B."/>
        </authorList>
    </citation>
    <scope>NUCLEOTIDE SEQUENCE [LARGE SCALE GENOMIC DNA]</scope>
    <source>
        <strain evidence="1 2">PRA339</strain>
    </source>
</reference>
<proteinExistence type="predicted"/>
<dbReference type="Proteomes" id="UP000030655">
    <property type="component" value="Unassembled WGS sequence"/>
</dbReference>
<dbReference type="EMBL" id="KK365147">
    <property type="protein sequence ID" value="KCZ81204.1"/>
    <property type="molecule type" value="Genomic_DNA"/>
</dbReference>
<dbReference type="HOGENOM" id="CLU_109865_0_0_1"/>
<protein>
    <submittedName>
        <fullName evidence="1">Uncharacterized protein</fullName>
    </submittedName>
</protein>
<dbReference type="OrthoDB" id="10352521at2759"/>
<name>A0A059F2I5_9MICR</name>
<dbReference type="AlphaFoldDB" id="A0A059F2I5"/>
<gene>
    <name evidence="1" type="ORF">H312_01350</name>
</gene>
<accession>A0A059F2I5</accession>
<dbReference type="VEuPathDB" id="MicrosporidiaDB:H312_01350"/>
<reference evidence="2" key="1">
    <citation type="submission" date="2013-02" db="EMBL/GenBank/DDBJ databases">
        <authorList>
            <consortium name="The Broad Institute Genome Sequencing Platform"/>
            <person name="Cuomo C."/>
            <person name="Becnel J."/>
            <person name="Sanscrainte N."/>
            <person name="Walker B."/>
            <person name="Young S.K."/>
            <person name="Zeng Q."/>
            <person name="Gargeya S."/>
            <person name="Fitzgerald M."/>
            <person name="Haas B."/>
            <person name="Abouelleil A."/>
            <person name="Alvarado L."/>
            <person name="Arachchi H.M."/>
            <person name="Berlin A.M."/>
            <person name="Chapman S.B."/>
            <person name="Dewar J."/>
            <person name="Goldberg J."/>
            <person name="Griggs A."/>
            <person name="Gujja S."/>
            <person name="Hansen M."/>
            <person name="Howarth C."/>
            <person name="Imamovic A."/>
            <person name="Larimer J."/>
            <person name="McCowan C."/>
            <person name="Murphy C."/>
            <person name="Neiman D."/>
            <person name="Pearson M."/>
            <person name="Priest M."/>
            <person name="Roberts A."/>
            <person name="Saif S."/>
            <person name="Shea T."/>
            <person name="Sisk P."/>
            <person name="Sykes S."/>
            <person name="Wortman J."/>
            <person name="Nusbaum C."/>
            <person name="Birren B."/>
        </authorList>
    </citation>
    <scope>NUCLEOTIDE SEQUENCE [LARGE SCALE GENOMIC DNA]</scope>
    <source>
        <strain evidence="2">PRA339</strain>
    </source>
</reference>
<sequence length="199" mass="24137">MHIFILLSKILTSSQILNQWTRDYFIRRHPYFTVSCDYFKTYCFLLQSVVENKDLIGKIRVSTRKIEEFPEEFFNETLNKENLRKLLNNLQEIANIFDMCRIHVDYNGIYNEFDRKNDEIKARLKFHEEIIKKNPELKNACEKLGRNLERIYTFNESEERINHSELQIRLINYIGRLTTLNLNLNFIKIFERNTKPIFD</sequence>
<evidence type="ECO:0000313" key="1">
    <source>
        <dbReference type="EMBL" id="KCZ81204.1"/>
    </source>
</evidence>
<evidence type="ECO:0000313" key="2">
    <source>
        <dbReference type="Proteomes" id="UP000030655"/>
    </source>
</evidence>
<keyword evidence="2" id="KW-1185">Reference proteome</keyword>